<comment type="caution">
    <text evidence="1">The sequence shown here is derived from an EMBL/GenBank/DDBJ whole genome shotgun (WGS) entry which is preliminary data.</text>
</comment>
<dbReference type="AlphaFoldDB" id="A0A9X4H2X3"/>
<dbReference type="RefSeq" id="WP_277442824.1">
    <property type="nucleotide sequence ID" value="NZ_JAKOAV010000005.1"/>
</dbReference>
<dbReference type="CDD" id="cd06464">
    <property type="entry name" value="ACD_sHsps-like"/>
    <property type="match status" value="1"/>
</dbReference>
<dbReference type="Gene3D" id="2.60.40.790">
    <property type="match status" value="1"/>
</dbReference>
<keyword evidence="2" id="KW-1185">Reference proteome</keyword>
<dbReference type="SUPFAM" id="SSF49764">
    <property type="entry name" value="HSP20-like chaperones"/>
    <property type="match status" value="1"/>
</dbReference>
<evidence type="ECO:0000313" key="1">
    <source>
        <dbReference type="EMBL" id="MDF9407593.1"/>
    </source>
</evidence>
<proteinExistence type="predicted"/>
<reference evidence="1" key="1">
    <citation type="submission" date="2022-02" db="EMBL/GenBank/DDBJ databases">
        <authorList>
            <person name="Leng L."/>
        </authorList>
    </citation>
    <scope>NUCLEOTIDE SEQUENCE</scope>
    <source>
        <strain evidence="1">JI</strain>
    </source>
</reference>
<evidence type="ECO:0000313" key="2">
    <source>
        <dbReference type="Proteomes" id="UP001154312"/>
    </source>
</evidence>
<protein>
    <recommendedName>
        <fullName evidence="3">SHSP domain-containing protein</fullName>
    </recommendedName>
</protein>
<dbReference type="InterPro" id="IPR008978">
    <property type="entry name" value="HSP20-like_chaperone"/>
</dbReference>
<dbReference type="Proteomes" id="UP001154312">
    <property type="component" value="Unassembled WGS sequence"/>
</dbReference>
<organism evidence="1 2">
    <name type="scientific">Pelotomaculum isophthalicicum JI</name>
    <dbReference type="NCBI Taxonomy" id="947010"/>
    <lineage>
        <taxon>Bacteria</taxon>
        <taxon>Bacillati</taxon>
        <taxon>Bacillota</taxon>
        <taxon>Clostridia</taxon>
        <taxon>Eubacteriales</taxon>
        <taxon>Desulfotomaculaceae</taxon>
        <taxon>Pelotomaculum</taxon>
    </lineage>
</organism>
<evidence type="ECO:0008006" key="3">
    <source>
        <dbReference type="Google" id="ProtNLM"/>
    </source>
</evidence>
<accession>A0A9X4H2X3</accession>
<gene>
    <name evidence="1" type="ORF">L7E55_04345</name>
</gene>
<name>A0A9X4H2X3_9FIRM</name>
<dbReference type="EMBL" id="JAKOAV010000005">
    <property type="protein sequence ID" value="MDF9407593.1"/>
    <property type="molecule type" value="Genomic_DNA"/>
</dbReference>
<sequence>MKNGDESSILGNVLRGIGELVELVQKMDAEGKTEINRFGTLGDFHGQQGTGARYGFTLRTGLPGRRRPAPGDVAPSEVEWQPPLKKREPVIDVFDEGGFIRVVAELSIASDDEVALDIKENVLNMTVETRDVSFSKCIAMPKKVNPGTMRKYIRNGILEVLVDVQDSSQ</sequence>